<dbReference type="Proteomes" id="UP001151760">
    <property type="component" value="Unassembled WGS sequence"/>
</dbReference>
<organism evidence="1 2">
    <name type="scientific">Tanacetum coccineum</name>
    <dbReference type="NCBI Taxonomy" id="301880"/>
    <lineage>
        <taxon>Eukaryota</taxon>
        <taxon>Viridiplantae</taxon>
        <taxon>Streptophyta</taxon>
        <taxon>Embryophyta</taxon>
        <taxon>Tracheophyta</taxon>
        <taxon>Spermatophyta</taxon>
        <taxon>Magnoliopsida</taxon>
        <taxon>eudicotyledons</taxon>
        <taxon>Gunneridae</taxon>
        <taxon>Pentapetalae</taxon>
        <taxon>asterids</taxon>
        <taxon>campanulids</taxon>
        <taxon>Asterales</taxon>
        <taxon>Asteraceae</taxon>
        <taxon>Asteroideae</taxon>
        <taxon>Anthemideae</taxon>
        <taxon>Anthemidinae</taxon>
        <taxon>Tanacetum</taxon>
    </lineage>
</organism>
<sequence>MCDVFNTALRDVPICSLEKTKGVLDVPQVKRALSQADIAEALDDAYSAVDHEQVCIFACSGWICSVVSDFVLGPSIELLQLQSNKQCDTGPLLRP</sequence>
<evidence type="ECO:0000313" key="1">
    <source>
        <dbReference type="EMBL" id="GJS65537.1"/>
    </source>
</evidence>
<proteinExistence type="predicted"/>
<keyword evidence="2" id="KW-1185">Reference proteome</keyword>
<protein>
    <submittedName>
        <fullName evidence="1">Uncharacterized protein</fullName>
    </submittedName>
</protein>
<dbReference type="EMBL" id="BQNB010009585">
    <property type="protein sequence ID" value="GJS65537.1"/>
    <property type="molecule type" value="Genomic_DNA"/>
</dbReference>
<accession>A0ABQ4XJQ4</accession>
<name>A0ABQ4XJQ4_9ASTR</name>
<gene>
    <name evidence="1" type="ORF">Tco_0680101</name>
</gene>
<reference evidence="1" key="2">
    <citation type="submission" date="2022-01" db="EMBL/GenBank/DDBJ databases">
        <authorList>
            <person name="Yamashiro T."/>
            <person name="Shiraishi A."/>
            <person name="Satake H."/>
            <person name="Nakayama K."/>
        </authorList>
    </citation>
    <scope>NUCLEOTIDE SEQUENCE</scope>
</reference>
<evidence type="ECO:0000313" key="2">
    <source>
        <dbReference type="Proteomes" id="UP001151760"/>
    </source>
</evidence>
<comment type="caution">
    <text evidence="1">The sequence shown here is derived from an EMBL/GenBank/DDBJ whole genome shotgun (WGS) entry which is preliminary data.</text>
</comment>
<reference evidence="1" key="1">
    <citation type="journal article" date="2022" name="Int. J. Mol. Sci.">
        <title>Draft Genome of Tanacetum Coccineum: Genomic Comparison of Closely Related Tanacetum-Family Plants.</title>
        <authorList>
            <person name="Yamashiro T."/>
            <person name="Shiraishi A."/>
            <person name="Nakayama K."/>
            <person name="Satake H."/>
        </authorList>
    </citation>
    <scope>NUCLEOTIDE SEQUENCE</scope>
</reference>